<keyword evidence="8" id="KW-0175">Coiled coil</keyword>
<dbReference type="FunFam" id="2.10.25.10:FF:000011">
    <property type="entry name" value="Cadherin EGF LAG seven-pass G-type receptor"/>
    <property type="match status" value="3"/>
</dbReference>
<dbReference type="SMART" id="SM00181">
    <property type="entry name" value="EGF"/>
    <property type="match status" value="8"/>
</dbReference>
<dbReference type="PANTHER" id="PTHR10574">
    <property type="entry name" value="NETRIN/LAMININ-RELATED"/>
    <property type="match status" value="1"/>
</dbReference>
<feature type="disulfide bond" evidence="21">
    <location>
        <begin position="853"/>
        <end position="865"/>
    </location>
</feature>
<feature type="domain" description="Laminin EGF-like" evidence="22">
    <location>
        <begin position="901"/>
        <end position="946"/>
    </location>
</feature>
<evidence type="ECO:0000256" key="3">
    <source>
        <dbReference type="ARBA" id="ARBA00022530"/>
    </source>
</evidence>
<reference evidence="25" key="1">
    <citation type="journal article" date="2023" name="Science">
        <title>Genome structures resolve the early diversification of teleost fishes.</title>
        <authorList>
            <person name="Parey E."/>
            <person name="Louis A."/>
            <person name="Montfort J."/>
            <person name="Bouchez O."/>
            <person name="Roques C."/>
            <person name="Iampietro C."/>
            <person name="Lluch J."/>
            <person name="Castinel A."/>
            <person name="Donnadieu C."/>
            <person name="Desvignes T."/>
            <person name="Floi Bucao C."/>
            <person name="Jouanno E."/>
            <person name="Wen M."/>
            <person name="Mejri S."/>
            <person name="Dirks R."/>
            <person name="Jansen H."/>
            <person name="Henkel C."/>
            <person name="Chen W.J."/>
            <person name="Zahm M."/>
            <person name="Cabau C."/>
            <person name="Klopp C."/>
            <person name="Thompson A.W."/>
            <person name="Robinson-Rechavi M."/>
            <person name="Braasch I."/>
            <person name="Lecointre G."/>
            <person name="Bobe J."/>
            <person name="Postlethwait J.H."/>
            <person name="Berthelot C."/>
            <person name="Roest Crollius H."/>
            <person name="Guiguen Y."/>
        </authorList>
    </citation>
    <scope>NUCLEOTIDE SEQUENCE</scope>
    <source>
        <strain evidence="25">NC1722</strain>
    </source>
</reference>
<keyword evidence="11 21" id="KW-0424">Laminin EGF-like domain</keyword>
<dbReference type="InterPro" id="IPR013015">
    <property type="entry name" value="Laminin_IV_B"/>
</dbReference>
<feature type="disulfide bond" evidence="21">
    <location>
        <begin position="1163"/>
        <end position="1175"/>
    </location>
</feature>
<dbReference type="GO" id="GO:0031175">
    <property type="term" value="P:neuron projection development"/>
    <property type="evidence" value="ECO:0007669"/>
    <property type="project" value="UniProtKB-ARBA"/>
</dbReference>
<feature type="disulfide bond" evidence="21">
    <location>
        <begin position="465"/>
        <end position="474"/>
    </location>
</feature>
<feature type="disulfide bond" evidence="21">
    <location>
        <begin position="1184"/>
        <end position="1193"/>
    </location>
</feature>
<dbReference type="PROSITE" id="PS51116">
    <property type="entry name" value="LAMININ_IVB"/>
    <property type="match status" value="1"/>
</dbReference>
<evidence type="ECO:0000313" key="25">
    <source>
        <dbReference type="EMBL" id="KAJ8392263.1"/>
    </source>
</evidence>
<feature type="disulfide bond" evidence="21">
    <location>
        <begin position="1165"/>
        <end position="1182"/>
    </location>
</feature>
<dbReference type="Pfam" id="PF24973">
    <property type="entry name" value="EGF_LMN_ATRN"/>
    <property type="match status" value="2"/>
</dbReference>
<feature type="domain" description="Laminin N-terminal" evidence="24">
    <location>
        <begin position="73"/>
        <end position="312"/>
    </location>
</feature>
<dbReference type="Gene3D" id="2.60.120.260">
    <property type="entry name" value="Galactose-binding domain-like"/>
    <property type="match status" value="1"/>
</dbReference>
<dbReference type="FunFam" id="2.10.25.10:FF:000065">
    <property type="entry name" value="Laminin subunit beta 1"/>
    <property type="match status" value="1"/>
</dbReference>
<dbReference type="PROSITE" id="PS01248">
    <property type="entry name" value="EGF_LAM_1"/>
    <property type="match status" value="5"/>
</dbReference>
<evidence type="ECO:0000256" key="19">
    <source>
        <dbReference type="ARBA" id="ARBA00083431"/>
    </source>
</evidence>
<feature type="disulfide bond" evidence="21">
    <location>
        <begin position="978"/>
        <end position="992"/>
    </location>
</feature>
<evidence type="ECO:0000259" key="24">
    <source>
        <dbReference type="PROSITE" id="PS51117"/>
    </source>
</evidence>
<dbReference type="InterPro" id="IPR050440">
    <property type="entry name" value="Laminin/Netrin_ECM"/>
</dbReference>
<dbReference type="FunFam" id="2.170.300.10:FF:000001">
    <property type="entry name" value="Laminin subunit beta-1"/>
    <property type="match status" value="1"/>
</dbReference>
<sequence length="1235" mass="135814">MKLNPLAPHAPWGETFLLVLNESQVCLYMPKPSMLLPLKPQLGTAMAVMTRVEAPLFFLLCLVAVVRLQDECDVTSCHPQLGDLMVGRGGQLSASSTCGMHGPQKYCILGYLEDDQKCFECDSRYPYNSYNNPNSHQIDNVITAFDPERKMKWWQSENGVHEVSIQLDLESLFQFSHLVLTFKSFRPASMLVQRSKDNGRTWKVFRYFAEDCRASFPGISEGPANSVDDVICDSRYSGAEPSTNGEVVLKALDPSFQINNPYAPEIQDRITMTNLRVNFTRLLTLGDTLGRRKRNPEEKYYYALYEMVVRGSCFCNGHASQCMPMDSTRGDVFTETGMVHGRCVCHHNTAGNNCERCQDFYNDSPWRPAGQSDPNACRKCNCNGHSERCHFDIAVYLASGEVSGGVCDDCKNNRVGTHCDECGPFFYQDPRLPSEHPEACTPCDCDPDGSLNGGLCDPSTGHCVCKNNVEGPRCDRCKYGHFGMRREDPNGCQVCKCNPLGSVQTPYQCDQVTGECVCERLATGPLCDQCLPGYWGLGNSVYSCSPCDCDIGGAYNSMCGSVDGKCDCLPNIVGRTCNSPAHEHFLAPLDYYLYEAEHAAPIFRGGSSLVNPTLLPRCKEYYQQRGYDFKYSNGRFTLVKRAKRRARRRRQSSIPVEPGSALQLIPRQRTGDQPITWTGPGFVRVEDGAGLRFTVNNLPVSLDYALVIRSEPETLDDWAAIMKVLPSGSPGDGICPNNQTERKTIMLSGDGRITFMDPFACLNRGGEYHVDIVFERRTNTDPQPTSHILIDSMGLIPKIESLPNFCSAQSLDEFQRYRCLEAGVEVGAQVLPEVCEKIISSMSTRIHNGAVACRCNVVGSLSLSCTKFGGQCQCKPNVIGRCCDSCAPQTFGFGLDGCKRCDCDPRGAIEELCDQVSGQCPCRQEVTGRQCDQCLPGYFGFPQCRPCQCNALADICDPITGVCLDCRDHSTGPNCERCVDGYYGDPIFREPCEPCLCPDTQDSGRFFAQSCSKDPDSQQLSCDCDLGHTGSRCDICSPGFYGDLALPGNHCEECLCNNNIDPLDGNACDSLTGECLRCLNNTDGPQCESCKPGYYGEALAQDCKACSCDPRGTEVTLCPVGSPCLCNQSTGNCTCRRGVIGDLCNECDDGFWNFGGRAGCQRCDCDPTNSLSNHCNKTTGQCPCSPEYGGRHCDECAENYFGNSDLQCIYCDCNMEGTQRPACDANTGECLCRPG</sequence>
<keyword evidence="5" id="KW-0677">Repeat</keyword>
<evidence type="ECO:0000256" key="17">
    <source>
        <dbReference type="ARBA" id="ARBA00076958"/>
    </source>
</evidence>
<dbReference type="GO" id="GO:0005606">
    <property type="term" value="C:laminin-1 complex"/>
    <property type="evidence" value="ECO:0007669"/>
    <property type="project" value="UniProtKB-ARBA"/>
</dbReference>
<dbReference type="Gene3D" id="2.10.25.10">
    <property type="entry name" value="Laminin"/>
    <property type="match status" value="10"/>
</dbReference>
<organism evidence="25 26">
    <name type="scientific">Aldrovandia affinis</name>
    <dbReference type="NCBI Taxonomy" id="143900"/>
    <lineage>
        <taxon>Eukaryota</taxon>
        <taxon>Metazoa</taxon>
        <taxon>Chordata</taxon>
        <taxon>Craniata</taxon>
        <taxon>Vertebrata</taxon>
        <taxon>Euteleostomi</taxon>
        <taxon>Actinopterygii</taxon>
        <taxon>Neopterygii</taxon>
        <taxon>Teleostei</taxon>
        <taxon>Notacanthiformes</taxon>
        <taxon>Halosauridae</taxon>
        <taxon>Aldrovandia</taxon>
    </lineage>
</organism>
<evidence type="ECO:0000256" key="20">
    <source>
        <dbReference type="ARBA" id="ARBA00083813"/>
    </source>
</evidence>
<keyword evidence="3" id="KW-0272">Extracellular matrix</keyword>
<dbReference type="GO" id="GO:0009888">
    <property type="term" value="P:tissue development"/>
    <property type="evidence" value="ECO:0007669"/>
    <property type="project" value="TreeGrafter"/>
</dbReference>
<protein>
    <recommendedName>
        <fullName evidence="13">Laminin subunit beta-1</fullName>
    </recommendedName>
    <alternativeName>
        <fullName evidence="16">Laminin B1 chain</fullName>
    </alternativeName>
    <alternativeName>
        <fullName evidence="14">Laminin-1 subunit beta</fullName>
    </alternativeName>
    <alternativeName>
        <fullName evidence="18">Laminin-10 subunit beta</fullName>
    </alternativeName>
    <alternativeName>
        <fullName evidence="15">Laminin-12 subunit beta</fullName>
    </alternativeName>
    <alternativeName>
        <fullName evidence="19">Laminin-2 subunit beta</fullName>
    </alternativeName>
    <alternativeName>
        <fullName evidence="17">Laminin-6 subunit beta</fullName>
    </alternativeName>
    <alternativeName>
        <fullName evidence="20">Laminin-8 subunit beta</fullName>
    </alternativeName>
</protein>
<feature type="disulfide bond" evidence="21">
    <location>
        <begin position="901"/>
        <end position="913"/>
    </location>
</feature>
<evidence type="ECO:0000256" key="6">
    <source>
        <dbReference type="ARBA" id="ARBA00022869"/>
    </source>
</evidence>
<comment type="subunit">
    <text evidence="12">Laminin is a complex glycoprotein, consisting of three different polypeptide chains (alpha, beta, gamma), which are bound to each other by disulfide bonds into a cross-shaped molecule comprising one long and three short arms with globules at each end. Beta-1 is a subunit of laminin-1 (laminin-111 or EHS laminin), laminin-2 (laminin-211 or merosin), laminin-6 (laminin-311 or K-laminin), laminin-8 (laminin-411), laminin-10 (laminin-511) and laminin-12 (laminin-213). Interacts with ITGB1.</text>
</comment>
<dbReference type="GO" id="GO:0009887">
    <property type="term" value="P:animal organ morphogenesis"/>
    <property type="evidence" value="ECO:0007669"/>
    <property type="project" value="TreeGrafter"/>
</dbReference>
<dbReference type="PROSITE" id="PS50027">
    <property type="entry name" value="EGF_LAM_2"/>
    <property type="match status" value="10"/>
</dbReference>
<dbReference type="Pfam" id="PF21199">
    <property type="entry name" value="LAMININ_IV_B"/>
    <property type="match status" value="1"/>
</dbReference>
<evidence type="ECO:0000256" key="15">
    <source>
        <dbReference type="ARBA" id="ARBA00075415"/>
    </source>
</evidence>
<feature type="disulfide bond" evidence="21">
    <location>
        <begin position="410"/>
        <end position="419"/>
    </location>
</feature>
<evidence type="ECO:0000256" key="9">
    <source>
        <dbReference type="ARBA" id="ARBA00023157"/>
    </source>
</evidence>
<feature type="disulfide bond" evidence="21">
    <location>
        <begin position="1078"/>
        <end position="1087"/>
    </location>
</feature>
<feature type="domain" description="Laminin IV type B" evidence="23">
    <location>
        <begin position="586"/>
        <end position="847"/>
    </location>
</feature>
<dbReference type="CDD" id="cd00055">
    <property type="entry name" value="EGF_Lam"/>
    <property type="match status" value="10"/>
</dbReference>
<dbReference type="InterPro" id="IPR008211">
    <property type="entry name" value="Laminin_N"/>
</dbReference>
<dbReference type="Pfam" id="PF00055">
    <property type="entry name" value="Laminin_N"/>
    <property type="match status" value="1"/>
</dbReference>
<feature type="domain" description="Laminin EGF-like" evidence="22">
    <location>
        <begin position="1163"/>
        <end position="1210"/>
    </location>
</feature>
<evidence type="ECO:0000256" key="5">
    <source>
        <dbReference type="ARBA" id="ARBA00022737"/>
    </source>
</evidence>
<feature type="disulfide bond" evidence="21">
    <location>
        <begin position="530"/>
        <end position="544"/>
    </location>
</feature>
<feature type="disulfide bond" evidence="21">
    <location>
        <begin position="1135"/>
        <end position="1144"/>
    </location>
</feature>
<feature type="disulfide bond" evidence="21">
    <location>
        <begin position="922"/>
        <end position="931"/>
    </location>
</feature>
<feature type="domain" description="Laminin EGF-like" evidence="22">
    <location>
        <begin position="1106"/>
        <end position="1162"/>
    </location>
</feature>
<evidence type="ECO:0000256" key="12">
    <source>
        <dbReference type="ARBA" id="ARBA00065312"/>
    </source>
</evidence>
<dbReference type="FunFam" id="2.10.25.10:FF:000084">
    <property type="entry name" value="Laminin subunit alpha 3"/>
    <property type="match status" value="1"/>
</dbReference>
<feature type="domain" description="Laminin EGF-like" evidence="22">
    <location>
        <begin position="380"/>
        <end position="442"/>
    </location>
</feature>
<feature type="domain" description="Laminin EGF-like" evidence="22">
    <location>
        <begin position="947"/>
        <end position="994"/>
    </location>
</feature>
<dbReference type="Gene3D" id="2.170.300.10">
    <property type="entry name" value="Tie2 ligand-binding domain superfamily"/>
    <property type="match status" value="1"/>
</dbReference>
<feature type="disulfide bond" evidence="21">
    <location>
        <begin position="903"/>
        <end position="920"/>
    </location>
</feature>
<keyword evidence="2" id="KW-0964">Secreted</keyword>
<evidence type="ECO:0000259" key="23">
    <source>
        <dbReference type="PROSITE" id="PS51116"/>
    </source>
</evidence>
<evidence type="ECO:0000259" key="22">
    <source>
        <dbReference type="PROSITE" id="PS50027"/>
    </source>
</evidence>
<dbReference type="AlphaFoldDB" id="A0AAD7WD18"/>
<evidence type="ECO:0000313" key="26">
    <source>
        <dbReference type="Proteomes" id="UP001221898"/>
    </source>
</evidence>
<proteinExistence type="predicted"/>
<dbReference type="SMART" id="SM00136">
    <property type="entry name" value="LamNT"/>
    <property type="match status" value="1"/>
</dbReference>
<dbReference type="FunFam" id="2.60.120.260:FF:000010">
    <property type="entry name" value="Laminin subunit beta 1"/>
    <property type="match status" value="1"/>
</dbReference>
<evidence type="ECO:0000256" key="13">
    <source>
        <dbReference type="ARBA" id="ARBA00071083"/>
    </source>
</evidence>
<evidence type="ECO:0000256" key="1">
    <source>
        <dbReference type="ARBA" id="ARBA00004302"/>
    </source>
</evidence>
<dbReference type="GO" id="GO:0043259">
    <property type="term" value="C:laminin-10 complex"/>
    <property type="evidence" value="ECO:0007669"/>
    <property type="project" value="UniProtKB-ARBA"/>
</dbReference>
<keyword evidence="6" id="KW-0084">Basement membrane</keyword>
<keyword evidence="7" id="KW-0130">Cell adhesion</keyword>
<evidence type="ECO:0000256" key="7">
    <source>
        <dbReference type="ARBA" id="ARBA00022889"/>
    </source>
</evidence>
<evidence type="ECO:0000256" key="2">
    <source>
        <dbReference type="ARBA" id="ARBA00022525"/>
    </source>
</evidence>
<dbReference type="FunFam" id="2.10.25.10:FF:000130">
    <property type="entry name" value="Laminin subunit beta 1"/>
    <property type="match status" value="1"/>
</dbReference>
<dbReference type="SMART" id="SM00180">
    <property type="entry name" value="EGF_Lam"/>
    <property type="match status" value="12"/>
</dbReference>
<dbReference type="FunFam" id="2.10.25.10:FF:000083">
    <property type="entry name" value="Laminin subunit alpha"/>
    <property type="match status" value="1"/>
</dbReference>
<feature type="domain" description="Laminin EGF-like" evidence="22">
    <location>
        <begin position="443"/>
        <end position="494"/>
    </location>
</feature>
<evidence type="ECO:0000256" key="4">
    <source>
        <dbReference type="ARBA" id="ARBA00022729"/>
    </source>
</evidence>
<dbReference type="PROSITE" id="PS00022">
    <property type="entry name" value="EGF_1"/>
    <property type="match status" value="1"/>
</dbReference>
<keyword evidence="9 21" id="KW-1015">Disulfide bond</keyword>
<feature type="disulfide bond" evidence="21">
    <location>
        <begin position="874"/>
        <end position="883"/>
    </location>
</feature>
<dbReference type="FunFam" id="2.10.25.10:FF:000138">
    <property type="entry name" value="Laminin subunit beta 1"/>
    <property type="match status" value="1"/>
</dbReference>
<dbReference type="PANTHER" id="PTHR10574:SF279">
    <property type="entry name" value="LAMININ SUBUNIT BETA 4"/>
    <property type="match status" value="1"/>
</dbReference>
<keyword evidence="4" id="KW-0732">Signal</keyword>
<evidence type="ECO:0000256" key="11">
    <source>
        <dbReference type="ARBA" id="ARBA00023292"/>
    </source>
</evidence>
<evidence type="ECO:0000256" key="18">
    <source>
        <dbReference type="ARBA" id="ARBA00082919"/>
    </source>
</evidence>
<feature type="disulfide bond" evidence="21">
    <location>
        <begin position="345"/>
        <end position="354"/>
    </location>
</feature>
<dbReference type="Proteomes" id="UP001221898">
    <property type="component" value="Unassembled WGS sequence"/>
</dbReference>
<keyword evidence="10" id="KW-0325">Glycoprotein</keyword>
<dbReference type="GO" id="GO:0005737">
    <property type="term" value="C:cytoplasm"/>
    <property type="evidence" value="ECO:0007669"/>
    <property type="project" value="UniProtKB-ARBA"/>
</dbReference>
<feature type="disulfide bond" evidence="21">
    <location>
        <begin position="518"/>
        <end position="527"/>
    </location>
</feature>
<feature type="disulfide bond" evidence="21">
    <location>
        <begin position="855"/>
        <end position="872"/>
    </location>
</feature>
<evidence type="ECO:0000256" key="16">
    <source>
        <dbReference type="ARBA" id="ARBA00076920"/>
    </source>
</evidence>
<dbReference type="InterPro" id="IPR056863">
    <property type="entry name" value="LMN_ATRN_NET-like_EGF"/>
</dbReference>
<feature type="domain" description="Laminin EGF-like" evidence="22">
    <location>
        <begin position="853"/>
        <end position="900"/>
    </location>
</feature>
<feature type="disulfide bond" evidence="21">
    <location>
        <begin position="966"/>
        <end position="975"/>
    </location>
</feature>
<evidence type="ECO:0000256" key="14">
    <source>
        <dbReference type="ARBA" id="ARBA00075282"/>
    </source>
</evidence>
<gene>
    <name evidence="25" type="ORF">AAFF_G00078310</name>
</gene>
<dbReference type="FunFam" id="2.10.25.10:FF:000135">
    <property type="entry name" value="Laminin subunit beta 4"/>
    <property type="match status" value="1"/>
</dbReference>
<feature type="domain" description="Laminin EGF-like" evidence="22">
    <location>
        <begin position="1054"/>
        <end position="1105"/>
    </location>
</feature>
<dbReference type="PRINTS" id="PR00011">
    <property type="entry name" value="EGFLAMININ"/>
</dbReference>
<dbReference type="GO" id="GO:0007155">
    <property type="term" value="P:cell adhesion"/>
    <property type="evidence" value="ECO:0007669"/>
    <property type="project" value="UniProtKB-KW"/>
</dbReference>
<evidence type="ECO:0000256" key="21">
    <source>
        <dbReference type="PROSITE-ProRule" id="PRU00460"/>
    </source>
</evidence>
<dbReference type="SUPFAM" id="SSF57196">
    <property type="entry name" value="EGF/Laminin"/>
    <property type="match status" value="12"/>
</dbReference>
<dbReference type="PROSITE" id="PS51117">
    <property type="entry name" value="LAMININ_NTER"/>
    <property type="match status" value="1"/>
</dbReference>
<dbReference type="InterPro" id="IPR000742">
    <property type="entry name" value="EGF"/>
</dbReference>
<evidence type="ECO:0000256" key="8">
    <source>
        <dbReference type="ARBA" id="ARBA00023054"/>
    </source>
</evidence>
<comment type="caution">
    <text evidence="21">Lacks conserved residue(s) required for the propagation of feature annotation.</text>
</comment>
<name>A0AAD7WD18_9TELE</name>
<feature type="domain" description="Laminin EGF-like" evidence="22">
    <location>
        <begin position="495"/>
        <end position="546"/>
    </location>
</feature>
<dbReference type="InterPro" id="IPR002049">
    <property type="entry name" value="LE_dom"/>
</dbReference>
<feature type="domain" description="Laminin EGF-like" evidence="22">
    <location>
        <begin position="313"/>
        <end position="379"/>
    </location>
</feature>
<comment type="caution">
    <text evidence="25">The sequence shown here is derived from an EMBL/GenBank/DDBJ whole genome shotgun (WGS) entry which is preliminary data.</text>
</comment>
<comment type="subcellular location">
    <subcellularLocation>
        <location evidence="1">Secreted</location>
        <location evidence="1">Extracellular space</location>
        <location evidence="1">Extracellular matrix</location>
        <location evidence="1">Basement membrane</location>
    </subcellularLocation>
</comment>
<accession>A0AAD7WD18</accession>
<dbReference type="EMBL" id="JAINUG010000148">
    <property type="protein sequence ID" value="KAJ8392263.1"/>
    <property type="molecule type" value="Genomic_DNA"/>
</dbReference>
<dbReference type="Pfam" id="PF00053">
    <property type="entry name" value="EGF_laminin"/>
    <property type="match status" value="11"/>
</dbReference>
<keyword evidence="26" id="KW-1185">Reference proteome</keyword>
<evidence type="ECO:0000256" key="10">
    <source>
        <dbReference type="ARBA" id="ARBA00023180"/>
    </source>
</evidence>